<reference evidence="2 3" key="1">
    <citation type="submission" date="2019-11" db="EMBL/GenBank/DDBJ databases">
        <title>Genome of Strain BIT-d1.</title>
        <authorList>
            <person name="Yang Y."/>
        </authorList>
    </citation>
    <scope>NUCLEOTIDE SEQUENCE [LARGE SCALE GENOMIC DNA]</scope>
    <source>
        <strain evidence="2 3">BIT-d1</strain>
    </source>
</reference>
<evidence type="ECO:0000313" key="3">
    <source>
        <dbReference type="Proteomes" id="UP000438760"/>
    </source>
</evidence>
<feature type="transmembrane region" description="Helical" evidence="1">
    <location>
        <begin position="48"/>
        <end position="66"/>
    </location>
</feature>
<keyword evidence="1" id="KW-1133">Transmembrane helix</keyword>
<accession>A0A6I3LJF5</accession>
<keyword evidence="3" id="KW-1185">Reference proteome</keyword>
<sequence>MLTADFSIVLFISCALFTLFFVFKNFLSTAGLVFLLSISTVLIDNHEIRLALLIFLNTLSLYMCRIKAMKIELKYETILNFPVILIIFSLTTLFTAIDNDFTFSLMDILTVILLGATFSFFLVLIIICIFQVGYTVYICNKFPMQSITSLEISNLERSGGGSSPPFFYANFKINKKVKIDCITIDGINYSKAKLGHKLNMTKYKTDGKENFVLF</sequence>
<dbReference type="RefSeq" id="WP_155092729.1">
    <property type="nucleotide sequence ID" value="NZ_CP102754.1"/>
</dbReference>
<comment type="caution">
    <text evidence="2">The sequence shown here is derived from an EMBL/GenBank/DDBJ whole genome shotgun (WGS) entry which is preliminary data.</text>
</comment>
<dbReference type="AlphaFoldDB" id="A0A6I3LJF5"/>
<evidence type="ECO:0000256" key="1">
    <source>
        <dbReference type="SAM" id="Phobius"/>
    </source>
</evidence>
<proteinExistence type="predicted"/>
<dbReference type="Proteomes" id="UP000438760">
    <property type="component" value="Unassembled WGS sequence"/>
</dbReference>
<keyword evidence="1" id="KW-0812">Transmembrane</keyword>
<organism evidence="2 3">
    <name type="scientific">Myroides albus</name>
    <dbReference type="NCBI Taxonomy" id="2562892"/>
    <lineage>
        <taxon>Bacteria</taxon>
        <taxon>Pseudomonadati</taxon>
        <taxon>Bacteroidota</taxon>
        <taxon>Flavobacteriia</taxon>
        <taxon>Flavobacteriales</taxon>
        <taxon>Flavobacteriaceae</taxon>
        <taxon>Myroides</taxon>
    </lineage>
</organism>
<keyword evidence="1" id="KW-0472">Membrane</keyword>
<name>A0A6I3LJF5_9FLAO</name>
<gene>
    <name evidence="2" type="ORF">GJV76_11310</name>
</gene>
<feature type="transmembrane region" description="Helical" evidence="1">
    <location>
        <begin position="7"/>
        <end position="36"/>
    </location>
</feature>
<dbReference type="EMBL" id="WMJX01000026">
    <property type="protein sequence ID" value="MTG98708.1"/>
    <property type="molecule type" value="Genomic_DNA"/>
</dbReference>
<evidence type="ECO:0000313" key="2">
    <source>
        <dbReference type="EMBL" id="MTG98708.1"/>
    </source>
</evidence>
<feature type="transmembrane region" description="Helical" evidence="1">
    <location>
        <begin position="78"/>
        <end position="97"/>
    </location>
</feature>
<protein>
    <submittedName>
        <fullName evidence="2">Uncharacterized protein</fullName>
    </submittedName>
</protein>
<feature type="transmembrane region" description="Helical" evidence="1">
    <location>
        <begin position="109"/>
        <end position="137"/>
    </location>
</feature>